<evidence type="ECO:0000313" key="3">
    <source>
        <dbReference type="Proteomes" id="UP001206925"/>
    </source>
</evidence>
<keyword evidence="1" id="KW-1133">Transmembrane helix</keyword>
<keyword evidence="3" id="KW-1185">Reference proteome</keyword>
<reference evidence="2" key="1">
    <citation type="submission" date="2022-06" db="EMBL/GenBank/DDBJ databases">
        <title>Uncovering the hologenomic basis of an extraordinary plant invasion.</title>
        <authorList>
            <person name="Bieker V.C."/>
            <person name="Martin M.D."/>
            <person name="Gilbert T."/>
            <person name="Hodgins K."/>
            <person name="Battlay P."/>
            <person name="Petersen B."/>
            <person name="Wilson J."/>
        </authorList>
    </citation>
    <scope>NUCLEOTIDE SEQUENCE</scope>
    <source>
        <strain evidence="2">AA19_3_7</strain>
        <tissue evidence="2">Leaf</tissue>
    </source>
</reference>
<accession>A0AAD5G538</accession>
<evidence type="ECO:0000256" key="1">
    <source>
        <dbReference type="SAM" id="Phobius"/>
    </source>
</evidence>
<keyword evidence="1" id="KW-0812">Transmembrane</keyword>
<dbReference type="Proteomes" id="UP001206925">
    <property type="component" value="Unassembled WGS sequence"/>
</dbReference>
<gene>
    <name evidence="2" type="ORF">M8C21_024569</name>
</gene>
<evidence type="ECO:0000313" key="2">
    <source>
        <dbReference type="EMBL" id="KAI7729024.1"/>
    </source>
</evidence>
<feature type="transmembrane region" description="Helical" evidence="1">
    <location>
        <begin position="25"/>
        <end position="45"/>
    </location>
</feature>
<proteinExistence type="predicted"/>
<dbReference type="EMBL" id="JAMZMK010011091">
    <property type="protein sequence ID" value="KAI7729024.1"/>
    <property type="molecule type" value="Genomic_DNA"/>
</dbReference>
<organism evidence="2 3">
    <name type="scientific">Ambrosia artemisiifolia</name>
    <name type="common">Common ragweed</name>
    <dbReference type="NCBI Taxonomy" id="4212"/>
    <lineage>
        <taxon>Eukaryota</taxon>
        <taxon>Viridiplantae</taxon>
        <taxon>Streptophyta</taxon>
        <taxon>Embryophyta</taxon>
        <taxon>Tracheophyta</taxon>
        <taxon>Spermatophyta</taxon>
        <taxon>Magnoliopsida</taxon>
        <taxon>eudicotyledons</taxon>
        <taxon>Gunneridae</taxon>
        <taxon>Pentapetalae</taxon>
        <taxon>asterids</taxon>
        <taxon>campanulids</taxon>
        <taxon>Asterales</taxon>
        <taxon>Asteraceae</taxon>
        <taxon>Asteroideae</taxon>
        <taxon>Heliantheae alliance</taxon>
        <taxon>Heliantheae</taxon>
        <taxon>Ambrosia</taxon>
    </lineage>
</organism>
<name>A0AAD5G538_AMBAR</name>
<dbReference type="AlphaFoldDB" id="A0AAD5G538"/>
<sequence>GISGEVKGPFYSLQVHKPRQNALGMLRHTSCLILGLFVLRVGWFFTLRQPQRSSNSDRLNAFTVVCDYAGYSVPEKVFALASCNKMDASLVALARTVADNGLLMSSLLNLFKLF</sequence>
<feature type="non-terminal residue" evidence="2">
    <location>
        <position position="1"/>
    </location>
</feature>
<comment type="caution">
    <text evidence="2">The sequence shown here is derived from an EMBL/GenBank/DDBJ whole genome shotgun (WGS) entry which is preliminary data.</text>
</comment>
<protein>
    <submittedName>
        <fullName evidence="2">Uncharacterized protein</fullName>
    </submittedName>
</protein>
<keyword evidence="1" id="KW-0472">Membrane</keyword>